<keyword evidence="6" id="KW-0418">Kinase</keyword>
<dbReference type="GO" id="GO:0000422">
    <property type="term" value="P:autophagy of mitochondrion"/>
    <property type="evidence" value="ECO:0007669"/>
    <property type="project" value="TreeGrafter"/>
</dbReference>
<dbReference type="GO" id="GO:0061709">
    <property type="term" value="P:reticulophagy"/>
    <property type="evidence" value="ECO:0007669"/>
    <property type="project" value="TreeGrafter"/>
</dbReference>
<evidence type="ECO:0000256" key="12">
    <source>
        <dbReference type="SAM" id="MobiDB-lite"/>
    </source>
</evidence>
<feature type="compositionally biased region" description="Polar residues" evidence="12">
    <location>
        <begin position="368"/>
        <end position="381"/>
    </location>
</feature>
<dbReference type="Pfam" id="PF00069">
    <property type="entry name" value="Pkinase"/>
    <property type="match status" value="1"/>
</dbReference>
<dbReference type="CDD" id="cd13993">
    <property type="entry name" value="STKc_Pat1_like"/>
    <property type="match status" value="1"/>
</dbReference>
<keyword evidence="3" id="KW-0723">Serine/threonine-protein kinase</keyword>
<evidence type="ECO:0000256" key="2">
    <source>
        <dbReference type="ARBA" id="ARBA00012513"/>
    </source>
</evidence>
<accession>A0A381LEF0</accession>
<keyword evidence="7" id="KW-0067">ATP-binding</keyword>
<dbReference type="EMBL" id="UIGY01000161">
    <property type="protein sequence ID" value="SUZ12037.1"/>
    <property type="molecule type" value="Genomic_DNA"/>
</dbReference>
<evidence type="ECO:0000256" key="7">
    <source>
        <dbReference type="ARBA" id="ARBA00022840"/>
    </source>
</evidence>
<dbReference type="PROSITE" id="PS50011">
    <property type="entry name" value="PROTEIN_KINASE_DOM"/>
    <property type="match status" value="1"/>
</dbReference>
<dbReference type="SMART" id="SM00220">
    <property type="entry name" value="S_TKc"/>
    <property type="match status" value="1"/>
</dbReference>
<dbReference type="GO" id="GO:0042594">
    <property type="term" value="P:response to starvation"/>
    <property type="evidence" value="ECO:0007669"/>
    <property type="project" value="TreeGrafter"/>
</dbReference>
<keyword evidence="4" id="KW-0808">Transferase</keyword>
<name>A0A381LEF0_BLUGR</name>
<keyword evidence="5" id="KW-0547">Nucleotide-binding</keyword>
<feature type="domain" description="Protein kinase" evidence="13">
    <location>
        <begin position="18"/>
        <end position="281"/>
    </location>
</feature>
<keyword evidence="8" id="KW-0072">Autophagy</keyword>
<evidence type="ECO:0000256" key="8">
    <source>
        <dbReference type="ARBA" id="ARBA00023006"/>
    </source>
</evidence>
<evidence type="ECO:0000256" key="9">
    <source>
        <dbReference type="ARBA" id="ARBA00030237"/>
    </source>
</evidence>
<comment type="subcellular location">
    <subcellularLocation>
        <location evidence="1">Preautophagosomal structure membrane</location>
        <topology evidence="1">Peripheral membrane protein</topology>
    </subcellularLocation>
</comment>
<dbReference type="GO" id="GO:0034045">
    <property type="term" value="C:phagophore assembly site membrane"/>
    <property type="evidence" value="ECO:0007669"/>
    <property type="project" value="UniProtKB-SubCell"/>
</dbReference>
<comment type="catalytic activity">
    <reaction evidence="10">
        <text>L-threonyl-[protein] + ATP = O-phospho-L-threonyl-[protein] + ADP + H(+)</text>
        <dbReference type="Rhea" id="RHEA:46608"/>
        <dbReference type="Rhea" id="RHEA-COMP:11060"/>
        <dbReference type="Rhea" id="RHEA-COMP:11605"/>
        <dbReference type="ChEBI" id="CHEBI:15378"/>
        <dbReference type="ChEBI" id="CHEBI:30013"/>
        <dbReference type="ChEBI" id="CHEBI:30616"/>
        <dbReference type="ChEBI" id="CHEBI:61977"/>
        <dbReference type="ChEBI" id="CHEBI:456216"/>
        <dbReference type="EC" id="2.7.11.1"/>
    </reaction>
</comment>
<dbReference type="PANTHER" id="PTHR24348:SF22">
    <property type="entry name" value="NON-SPECIFIC SERINE_THREONINE PROTEIN KINASE"/>
    <property type="match status" value="1"/>
</dbReference>
<organism evidence="14">
    <name type="scientific">Blumeria graminis f. sp. tritici 96224</name>
    <dbReference type="NCBI Taxonomy" id="1268274"/>
    <lineage>
        <taxon>Eukaryota</taxon>
        <taxon>Fungi</taxon>
        <taxon>Dikarya</taxon>
        <taxon>Ascomycota</taxon>
        <taxon>Pezizomycotina</taxon>
        <taxon>Leotiomycetes</taxon>
        <taxon>Erysiphales</taxon>
        <taxon>Erysiphaceae</taxon>
        <taxon>Blumeria</taxon>
    </lineage>
</organism>
<dbReference type="InterPro" id="IPR045269">
    <property type="entry name" value="Atg1-like"/>
</dbReference>
<reference evidence="14" key="1">
    <citation type="submission" date="2018-07" db="EMBL/GenBank/DDBJ databases">
        <authorList>
            <person name="Quirk P.G."/>
            <person name="Krulwich T.A."/>
        </authorList>
    </citation>
    <scope>NUCLEOTIDE SEQUENCE</scope>
    <source>
        <strain evidence="14">96224</strain>
    </source>
</reference>
<dbReference type="GO" id="GO:0005776">
    <property type="term" value="C:autophagosome"/>
    <property type="evidence" value="ECO:0007669"/>
    <property type="project" value="TreeGrafter"/>
</dbReference>
<evidence type="ECO:0000256" key="6">
    <source>
        <dbReference type="ARBA" id="ARBA00022777"/>
    </source>
</evidence>
<comment type="catalytic activity">
    <reaction evidence="11">
        <text>L-seryl-[protein] + ATP = O-phospho-L-seryl-[protein] + ADP + H(+)</text>
        <dbReference type="Rhea" id="RHEA:17989"/>
        <dbReference type="Rhea" id="RHEA-COMP:9863"/>
        <dbReference type="Rhea" id="RHEA-COMP:11604"/>
        <dbReference type="ChEBI" id="CHEBI:15378"/>
        <dbReference type="ChEBI" id="CHEBI:29999"/>
        <dbReference type="ChEBI" id="CHEBI:30616"/>
        <dbReference type="ChEBI" id="CHEBI:83421"/>
        <dbReference type="ChEBI" id="CHEBI:456216"/>
        <dbReference type="EC" id="2.7.11.1"/>
    </reaction>
</comment>
<dbReference type="GO" id="GO:0010506">
    <property type="term" value="P:regulation of autophagy"/>
    <property type="evidence" value="ECO:0007669"/>
    <property type="project" value="InterPro"/>
</dbReference>
<protein>
    <recommendedName>
        <fullName evidence="2">non-specific serine/threonine protein kinase</fullName>
        <ecNumber evidence="2">2.7.11.1</ecNumber>
    </recommendedName>
    <alternativeName>
        <fullName evidence="9">Autophagy-related protein 1</fullName>
    </alternativeName>
</protein>
<evidence type="ECO:0000256" key="10">
    <source>
        <dbReference type="ARBA" id="ARBA00047899"/>
    </source>
</evidence>
<dbReference type="SMR" id="A0A381LEF0"/>
<evidence type="ECO:0000256" key="3">
    <source>
        <dbReference type="ARBA" id="ARBA00022527"/>
    </source>
</evidence>
<dbReference type="PROSITE" id="PS00108">
    <property type="entry name" value="PROTEIN_KINASE_ST"/>
    <property type="match status" value="1"/>
</dbReference>
<evidence type="ECO:0000256" key="5">
    <source>
        <dbReference type="ARBA" id="ARBA00022741"/>
    </source>
</evidence>
<evidence type="ECO:0000256" key="4">
    <source>
        <dbReference type="ARBA" id="ARBA00022679"/>
    </source>
</evidence>
<evidence type="ECO:0000256" key="1">
    <source>
        <dbReference type="ARBA" id="ARBA00004623"/>
    </source>
</evidence>
<evidence type="ECO:0000256" key="11">
    <source>
        <dbReference type="ARBA" id="ARBA00048679"/>
    </source>
</evidence>
<dbReference type="FunFam" id="1.10.510.10:FF:000693">
    <property type="entry name" value="Serine/threonine protein kinase, putative"/>
    <property type="match status" value="1"/>
</dbReference>
<dbReference type="InterPro" id="IPR000719">
    <property type="entry name" value="Prot_kinase_dom"/>
</dbReference>
<dbReference type="GO" id="GO:0000045">
    <property type="term" value="P:autophagosome assembly"/>
    <property type="evidence" value="ECO:0007669"/>
    <property type="project" value="TreeGrafter"/>
</dbReference>
<dbReference type="InterPro" id="IPR008271">
    <property type="entry name" value="Ser/Thr_kinase_AS"/>
</dbReference>
<dbReference type="GO" id="GO:0034727">
    <property type="term" value="P:piecemeal microautophagy of the nucleus"/>
    <property type="evidence" value="ECO:0007669"/>
    <property type="project" value="TreeGrafter"/>
</dbReference>
<dbReference type="GO" id="GO:0004674">
    <property type="term" value="F:protein serine/threonine kinase activity"/>
    <property type="evidence" value="ECO:0007669"/>
    <property type="project" value="UniProtKB-KW"/>
</dbReference>
<dbReference type="GO" id="GO:0005524">
    <property type="term" value="F:ATP binding"/>
    <property type="evidence" value="ECO:0007669"/>
    <property type="project" value="UniProtKB-KW"/>
</dbReference>
<sequence length="640" mass="72905">MDCPRDYFDKGVVLDGRFETVSPLNHGSFGMVFMAKDLQTDEIVAIKCLTKKSAVSEEEYSYAVDERSEELECHSRLGCHPNIVNLIHSFETVSHIFIVLEFCSHGDLYEAIRNGTGPSQTEHVRLLMLQLVDAVAYIHKKGLYHRDIKPENIFLTQSRQLKLGDFGLATREKWTYETNVGSDRYMAPEQYDSAGAGYAPEKADLWAIGICLLNILFSRNPFAVPTESDPLFLDYSRDRQSLFDVFPSMTQDTFEVITQCMSLDPQKRSLRGVREAIERLVSFTTIDESYDEFPLVERNIISCANRLPLRTPSIQSPEIESGGFQWAKALQGSLPMQYGYPFDVSDEDSLSEDLFPGSEESSRDWFSMGQQTPSAQSTIDSSFGTSINSLSIRRERISTQHKISPENCPLSLPIDMLKLSPPGSNLNSSKVMSKSWNDLWEEEEEEEAARKIKLRQIQNSRTWSHESELEVRSPQKHCPVDQLRIRDPSKSDAFLEEKRTDIDGDSIADGFFFQDIPSDYTAPQLSPRYSPPYKRNDSDKWLALGERRRAHPGSQESGNGFELSKKYIPKAINGINVPAGARTLDWNHKTNFIKEFVQKNRPKAILRKMDRVRDHIHDGARCRGNSQELEWVGGWTDLHL</sequence>
<feature type="region of interest" description="Disordered" evidence="12">
    <location>
        <begin position="361"/>
        <end position="381"/>
    </location>
</feature>
<dbReference type="PANTHER" id="PTHR24348">
    <property type="entry name" value="SERINE/THREONINE-PROTEIN KINASE UNC-51-RELATED"/>
    <property type="match status" value="1"/>
</dbReference>
<dbReference type="OrthoDB" id="4062651at2759"/>
<dbReference type="Gene3D" id="1.10.510.10">
    <property type="entry name" value="Transferase(Phosphotransferase) domain 1"/>
    <property type="match status" value="1"/>
</dbReference>
<dbReference type="AlphaFoldDB" id="A0A381LEF0"/>
<dbReference type="InterPro" id="IPR011009">
    <property type="entry name" value="Kinase-like_dom_sf"/>
</dbReference>
<dbReference type="GO" id="GO:0005829">
    <property type="term" value="C:cytosol"/>
    <property type="evidence" value="ECO:0007669"/>
    <property type="project" value="TreeGrafter"/>
</dbReference>
<evidence type="ECO:0000313" key="14">
    <source>
        <dbReference type="EMBL" id="SUZ12037.1"/>
    </source>
</evidence>
<proteinExistence type="predicted"/>
<evidence type="ECO:0000259" key="13">
    <source>
        <dbReference type="PROSITE" id="PS50011"/>
    </source>
</evidence>
<dbReference type="EC" id="2.7.11.1" evidence="2"/>
<dbReference type="SUPFAM" id="SSF56112">
    <property type="entry name" value="Protein kinase-like (PK-like)"/>
    <property type="match status" value="1"/>
</dbReference>
<gene>
    <name evidence="14" type="ORF">BGT96224V2_LOCUS5181</name>
</gene>